<dbReference type="GO" id="GO:0046654">
    <property type="term" value="P:tetrahydrofolate biosynthetic process"/>
    <property type="evidence" value="ECO:0007669"/>
    <property type="project" value="UniProtKB-UniPathway"/>
</dbReference>
<name>A0A0L0HTS1_SPIPD</name>
<evidence type="ECO:0000256" key="16">
    <source>
        <dbReference type="ARBA" id="ARBA00022777"/>
    </source>
</evidence>
<evidence type="ECO:0000256" key="10">
    <source>
        <dbReference type="ARBA" id="ARBA00012458"/>
    </source>
</evidence>
<dbReference type="OrthoDB" id="615426at2759"/>
<dbReference type="GO" id="GO:0004156">
    <property type="term" value="F:dihydropteroate synthase activity"/>
    <property type="evidence" value="ECO:0007669"/>
    <property type="project" value="UniProtKB-EC"/>
</dbReference>
<evidence type="ECO:0000256" key="21">
    <source>
        <dbReference type="ARBA" id="ARBA00058009"/>
    </source>
</evidence>
<evidence type="ECO:0000256" key="22">
    <source>
        <dbReference type="ARBA" id="ARBA00061548"/>
    </source>
</evidence>
<dbReference type="GO" id="GO:0016301">
    <property type="term" value="F:kinase activity"/>
    <property type="evidence" value="ECO:0007669"/>
    <property type="project" value="UniProtKB-KW"/>
</dbReference>
<dbReference type="SUPFAM" id="SSF55620">
    <property type="entry name" value="Tetrahydrobiopterin biosynthesis enzymes-like"/>
    <property type="match status" value="2"/>
</dbReference>
<dbReference type="Proteomes" id="UP000053201">
    <property type="component" value="Unassembled WGS sequence"/>
</dbReference>
<dbReference type="PANTHER" id="PTHR20941">
    <property type="entry name" value="FOLATE SYNTHESIS PROTEINS"/>
    <property type="match status" value="1"/>
</dbReference>
<evidence type="ECO:0000256" key="14">
    <source>
        <dbReference type="ARBA" id="ARBA00022723"/>
    </source>
</evidence>
<evidence type="ECO:0000256" key="15">
    <source>
        <dbReference type="ARBA" id="ARBA00022741"/>
    </source>
</evidence>
<dbReference type="GO" id="GO:0046656">
    <property type="term" value="P:folic acid biosynthetic process"/>
    <property type="evidence" value="ECO:0007669"/>
    <property type="project" value="UniProtKB-KW"/>
</dbReference>
<dbReference type="RefSeq" id="XP_016612780.1">
    <property type="nucleotide sequence ID" value="XM_016748772.1"/>
</dbReference>
<dbReference type="STRING" id="645134.A0A0L0HTS1"/>
<dbReference type="SUPFAM" id="SSF55083">
    <property type="entry name" value="6-hydroxymethyl-7,8-dihydropterin pyrophosphokinase, HPPK"/>
    <property type="match status" value="1"/>
</dbReference>
<dbReference type="OMA" id="ESEPMYF"/>
<dbReference type="Pfam" id="PF00809">
    <property type="entry name" value="Pterin_bind"/>
    <property type="match status" value="1"/>
</dbReference>
<dbReference type="VEuPathDB" id="FungiDB:SPPG_00444"/>
<feature type="compositionally biased region" description="Low complexity" evidence="25">
    <location>
        <begin position="275"/>
        <end position="286"/>
    </location>
</feature>
<dbReference type="NCBIfam" id="TIGR01498">
    <property type="entry name" value="folK"/>
    <property type="match status" value="1"/>
</dbReference>
<comment type="pathway">
    <text evidence="5">Cofactor biosynthesis; tetrahydrofolate biosynthesis; 7,8-dihydrofolate from 2-amino-4-hydroxy-6-hydroxymethyl-7,8-dihydropteridine diphosphate and 4-aminobenzoate: step 1/2.</text>
</comment>
<gene>
    <name evidence="27" type="ORF">SPPG_00444</name>
</gene>
<evidence type="ECO:0000256" key="7">
    <source>
        <dbReference type="ARBA" id="ARBA00005051"/>
    </source>
</evidence>
<dbReference type="Pfam" id="PF02152">
    <property type="entry name" value="FolB"/>
    <property type="match status" value="2"/>
</dbReference>
<dbReference type="InterPro" id="IPR006157">
    <property type="entry name" value="FolB_dom"/>
</dbReference>
<feature type="region of interest" description="Disordered" evidence="25">
    <location>
        <begin position="265"/>
        <end position="290"/>
    </location>
</feature>
<dbReference type="InterPro" id="IPR000550">
    <property type="entry name" value="Hppk"/>
</dbReference>
<dbReference type="PROSITE" id="PS00792">
    <property type="entry name" value="DHPS_1"/>
    <property type="match status" value="1"/>
</dbReference>
<dbReference type="InterPro" id="IPR035907">
    <property type="entry name" value="Hppk_sf"/>
</dbReference>
<evidence type="ECO:0000256" key="12">
    <source>
        <dbReference type="ARBA" id="ARBA00013253"/>
    </source>
</evidence>
<dbReference type="FunCoup" id="A0A0L0HTS1">
    <property type="interactions" value="183"/>
</dbReference>
<evidence type="ECO:0000256" key="20">
    <source>
        <dbReference type="ARBA" id="ARBA00023268"/>
    </source>
</evidence>
<comment type="similarity">
    <text evidence="9">In the C-terminal section; belongs to the DHPS family.</text>
</comment>
<dbReference type="Gene3D" id="3.20.20.20">
    <property type="entry name" value="Dihydropteroate synthase-like"/>
    <property type="match status" value="1"/>
</dbReference>
<evidence type="ECO:0000256" key="5">
    <source>
        <dbReference type="ARBA" id="ARBA00004763"/>
    </source>
</evidence>
<dbReference type="NCBIfam" id="TIGR01496">
    <property type="entry name" value="DHPS"/>
    <property type="match status" value="1"/>
</dbReference>
<dbReference type="EC" id="4.1.2.25" evidence="11"/>
<evidence type="ECO:0000256" key="4">
    <source>
        <dbReference type="ARBA" id="ARBA00001946"/>
    </source>
</evidence>
<dbReference type="InterPro" id="IPR043133">
    <property type="entry name" value="GTP-CH-I_C/QueF"/>
</dbReference>
<dbReference type="CDD" id="cd00534">
    <property type="entry name" value="DHNA_DHNTPE"/>
    <property type="match status" value="1"/>
</dbReference>
<keyword evidence="18" id="KW-0460">Magnesium</keyword>
<comment type="catalytic activity">
    <reaction evidence="2">
        <text>6-hydroxymethyl-7,8-dihydropterin + ATP = (7,8-dihydropterin-6-yl)methyl diphosphate + AMP + H(+)</text>
        <dbReference type="Rhea" id="RHEA:11412"/>
        <dbReference type="ChEBI" id="CHEBI:15378"/>
        <dbReference type="ChEBI" id="CHEBI:30616"/>
        <dbReference type="ChEBI" id="CHEBI:44841"/>
        <dbReference type="ChEBI" id="CHEBI:72950"/>
        <dbReference type="ChEBI" id="CHEBI:456215"/>
        <dbReference type="EC" id="2.7.6.3"/>
    </reaction>
</comment>
<keyword evidence="28" id="KW-1185">Reference proteome</keyword>
<dbReference type="Pfam" id="PF01288">
    <property type="entry name" value="HPPK"/>
    <property type="match status" value="1"/>
</dbReference>
<dbReference type="GO" id="GO:0004150">
    <property type="term" value="F:dihydroneopterin aldolase activity"/>
    <property type="evidence" value="ECO:0007669"/>
    <property type="project" value="UniProtKB-EC"/>
</dbReference>
<sequence>MDKIIVRKLNVRNIIGVDSWERSKRQPLNIDLTVHQDINSSGESDLLSHTISYGTVAKAVQAFSEKTSYRSVEALASGIARICVQECGAECVTVRVEKPRALLHAACAGVEITRSRRDIELMESLKASGARRQSLSAEDIAGEDQIFIQDLTLNTIIGVNPWEREERQRVILTLVIHLQFNPLLLIEDHVPKVHNYRTITRTVSQYVEQTDYKTVEALATSVAKLMIEQCHVPKVTIRVEKPSAIVFAAAAGVEITRDRAFFGLKEPSSGSQEVSPTSGGPTSRGTRGLDVHQDSRLSHTVLLAIGSNLGNRAQNIEGALCRLEGSPAIQIVDTSFLYETTPMYVADQPNFLNAAVKVRTSLEPEALLGFLKGIESEMGRDFDGQRFGPRPIDLDILCYDYLEMSNETLTIPHPRIKEREFVLRPLCDIAPDMEIPGLFRTASQLLALLGHSEQAADHHIHKVIPLGSGQIWNWSKRTYIMGILNVTPDSFSDGGEHFSIDAATEYALTMVNDGADIIDIGGMSTRPNADEITEEEELKRVIPVIEAIRKRNQTIPISVDTYRASVAKAAVEAGADLINDVTGASSDPAMLTTMANSKAPVCLMHMRGTPKTMTKLTNYENDDVIQEIRRVLGTTVSKAVAKGVRRWNIIVDPGIGFAKNADQNFDILRGLRDMVKPKSELAGFPTLVGPSRKGFLGHALKADDPKNRVWGTAAACSAAVAGGANVLRVHDVKEMKDVIVIADRCFRK</sequence>
<dbReference type="FunFam" id="3.20.20.20:FF:000006">
    <property type="entry name" value="Dihydropteroate synthase"/>
    <property type="match status" value="1"/>
</dbReference>
<evidence type="ECO:0000256" key="18">
    <source>
        <dbReference type="ARBA" id="ARBA00022842"/>
    </source>
</evidence>
<dbReference type="GO" id="GO:0005740">
    <property type="term" value="C:mitochondrial envelope"/>
    <property type="evidence" value="ECO:0007669"/>
    <property type="project" value="EnsemblFungi"/>
</dbReference>
<keyword evidence="14" id="KW-0479">Metal-binding</keyword>
<evidence type="ECO:0000256" key="2">
    <source>
        <dbReference type="ARBA" id="ARBA00000198"/>
    </source>
</evidence>
<protein>
    <recommendedName>
        <fullName evidence="23">Folic acid synthesis protein FOL1</fullName>
        <ecNumber evidence="10">2.5.1.15</ecNumber>
        <ecNumber evidence="12">2.7.6.3</ecNumber>
        <ecNumber evidence="11">4.1.2.25</ecNumber>
    </recommendedName>
    <alternativeName>
        <fullName evidence="24">Folic acid synthesis protein fol1</fullName>
    </alternativeName>
</protein>
<dbReference type="PROSITE" id="PS00793">
    <property type="entry name" value="DHPS_2"/>
    <property type="match status" value="1"/>
</dbReference>
<evidence type="ECO:0000256" key="6">
    <source>
        <dbReference type="ARBA" id="ARBA00005013"/>
    </source>
</evidence>
<dbReference type="Gene3D" id="3.30.1130.10">
    <property type="match status" value="2"/>
</dbReference>
<evidence type="ECO:0000313" key="27">
    <source>
        <dbReference type="EMBL" id="KND04741.1"/>
    </source>
</evidence>
<evidence type="ECO:0000256" key="17">
    <source>
        <dbReference type="ARBA" id="ARBA00022840"/>
    </source>
</evidence>
<reference evidence="27 28" key="1">
    <citation type="submission" date="2009-08" db="EMBL/GenBank/DDBJ databases">
        <title>The Genome Sequence of Spizellomyces punctatus strain DAOM BR117.</title>
        <authorList>
            <consortium name="The Broad Institute Genome Sequencing Platform"/>
            <person name="Russ C."/>
            <person name="Cuomo C."/>
            <person name="Shea T."/>
            <person name="Young S.K."/>
            <person name="Zeng Q."/>
            <person name="Koehrsen M."/>
            <person name="Haas B."/>
            <person name="Borodovsky M."/>
            <person name="Guigo R."/>
            <person name="Alvarado L."/>
            <person name="Berlin A."/>
            <person name="Bochicchio J."/>
            <person name="Borenstein D."/>
            <person name="Chapman S."/>
            <person name="Chen Z."/>
            <person name="Engels R."/>
            <person name="Freedman E."/>
            <person name="Gellesch M."/>
            <person name="Goldberg J."/>
            <person name="Griggs A."/>
            <person name="Gujja S."/>
            <person name="Heiman D."/>
            <person name="Hepburn T."/>
            <person name="Howarth C."/>
            <person name="Jen D."/>
            <person name="Larson L."/>
            <person name="Lewis B."/>
            <person name="Mehta T."/>
            <person name="Park D."/>
            <person name="Pearson M."/>
            <person name="Roberts A."/>
            <person name="Saif S."/>
            <person name="Shenoy N."/>
            <person name="Sisk P."/>
            <person name="Stolte C."/>
            <person name="Sykes S."/>
            <person name="Thomson T."/>
            <person name="Walk T."/>
            <person name="White J."/>
            <person name="Yandava C."/>
            <person name="Burger G."/>
            <person name="Gray M.W."/>
            <person name="Holland P.W.H."/>
            <person name="King N."/>
            <person name="Lang F.B.F."/>
            <person name="Roger A.J."/>
            <person name="Ruiz-Trillo I."/>
            <person name="Lander E."/>
            <person name="Nusbaum C."/>
        </authorList>
    </citation>
    <scope>NUCLEOTIDE SEQUENCE [LARGE SCALE GENOMIC DNA]</scope>
    <source>
        <strain evidence="27 28">DAOM BR117</strain>
    </source>
</reference>
<dbReference type="GO" id="GO:0046872">
    <property type="term" value="F:metal ion binding"/>
    <property type="evidence" value="ECO:0007669"/>
    <property type="project" value="UniProtKB-KW"/>
</dbReference>
<dbReference type="AlphaFoldDB" id="A0A0L0HTS1"/>
<dbReference type="PROSITE" id="PS00794">
    <property type="entry name" value="HPPK"/>
    <property type="match status" value="1"/>
</dbReference>
<keyword evidence="17" id="KW-0067">ATP-binding</keyword>
<comment type="catalytic activity">
    <reaction evidence="3">
        <text>7,8-dihydroneopterin = 6-hydroxymethyl-7,8-dihydropterin + glycolaldehyde</text>
        <dbReference type="Rhea" id="RHEA:10540"/>
        <dbReference type="ChEBI" id="CHEBI:17001"/>
        <dbReference type="ChEBI" id="CHEBI:17071"/>
        <dbReference type="ChEBI" id="CHEBI:44841"/>
        <dbReference type="EC" id="4.1.2.25"/>
    </reaction>
</comment>
<dbReference type="InterPro" id="IPR011005">
    <property type="entry name" value="Dihydropteroate_synth-like_sf"/>
</dbReference>
<dbReference type="GO" id="GO:0003848">
    <property type="term" value="F:2-amino-4-hydroxy-6-hydroxymethyldihydropteridine diphosphokinase activity"/>
    <property type="evidence" value="ECO:0007669"/>
    <property type="project" value="UniProtKB-EC"/>
</dbReference>
<dbReference type="InterPro" id="IPR045031">
    <property type="entry name" value="DHP_synth-like"/>
</dbReference>
<comment type="pathway">
    <text evidence="6">Cofactor biosynthesis; tetrahydrofolate biosynthesis; 2-amino-4-hydroxy-6-hydroxymethyl-7,8-dihydropteridine diphosphate from 7,8-dihydroneopterin triphosphate: step 3/4.</text>
</comment>
<dbReference type="InterPro" id="IPR000489">
    <property type="entry name" value="Pterin-binding_dom"/>
</dbReference>
<evidence type="ECO:0000313" key="28">
    <source>
        <dbReference type="Proteomes" id="UP000053201"/>
    </source>
</evidence>
<evidence type="ECO:0000256" key="13">
    <source>
        <dbReference type="ARBA" id="ARBA00022679"/>
    </source>
</evidence>
<evidence type="ECO:0000256" key="23">
    <source>
        <dbReference type="ARBA" id="ARBA00067568"/>
    </source>
</evidence>
<dbReference type="InParanoid" id="A0A0L0HTS1"/>
<dbReference type="eggNOG" id="KOG2544">
    <property type="taxonomic scope" value="Eukaryota"/>
</dbReference>
<evidence type="ECO:0000256" key="19">
    <source>
        <dbReference type="ARBA" id="ARBA00022909"/>
    </source>
</evidence>
<dbReference type="EC" id="2.7.6.3" evidence="12"/>
<keyword evidence="15" id="KW-0547">Nucleotide-binding</keyword>
<keyword evidence="16" id="KW-0418">Kinase</keyword>
<proteinExistence type="inferred from homology"/>
<comment type="function">
    <text evidence="21">Catalyzes three sequential steps of tetrahydrofolate biosynthesis.</text>
</comment>
<evidence type="ECO:0000256" key="9">
    <source>
        <dbReference type="ARBA" id="ARBA00009951"/>
    </source>
</evidence>
<accession>A0A0L0HTS1</accession>
<dbReference type="NCBIfam" id="TIGR00526">
    <property type="entry name" value="folB_dom"/>
    <property type="match status" value="2"/>
</dbReference>
<dbReference type="GeneID" id="27684170"/>
<keyword evidence="19" id="KW-0289">Folate biosynthesis</keyword>
<evidence type="ECO:0000256" key="1">
    <source>
        <dbReference type="ARBA" id="ARBA00000012"/>
    </source>
</evidence>
<evidence type="ECO:0000256" key="24">
    <source>
        <dbReference type="ARBA" id="ARBA00068111"/>
    </source>
</evidence>
<comment type="cofactor">
    <cofactor evidence="4">
        <name>Mg(2+)</name>
        <dbReference type="ChEBI" id="CHEBI:18420"/>
    </cofactor>
</comment>
<organism evidence="27 28">
    <name type="scientific">Spizellomyces punctatus (strain DAOM BR117)</name>
    <dbReference type="NCBI Taxonomy" id="645134"/>
    <lineage>
        <taxon>Eukaryota</taxon>
        <taxon>Fungi</taxon>
        <taxon>Fungi incertae sedis</taxon>
        <taxon>Chytridiomycota</taxon>
        <taxon>Chytridiomycota incertae sedis</taxon>
        <taxon>Chytridiomycetes</taxon>
        <taxon>Spizellomycetales</taxon>
        <taxon>Spizellomycetaceae</taxon>
        <taxon>Spizellomyces</taxon>
    </lineage>
</organism>
<dbReference type="Gene3D" id="3.30.70.560">
    <property type="entry name" value="7,8-Dihydro-6-hydroxymethylpterin-pyrophosphokinase HPPK"/>
    <property type="match status" value="1"/>
</dbReference>
<evidence type="ECO:0000256" key="11">
    <source>
        <dbReference type="ARBA" id="ARBA00013043"/>
    </source>
</evidence>
<comment type="catalytic activity">
    <reaction evidence="1">
        <text>(7,8-dihydropterin-6-yl)methyl diphosphate + 4-aminobenzoate = 7,8-dihydropteroate + diphosphate</text>
        <dbReference type="Rhea" id="RHEA:19949"/>
        <dbReference type="ChEBI" id="CHEBI:17836"/>
        <dbReference type="ChEBI" id="CHEBI:17839"/>
        <dbReference type="ChEBI" id="CHEBI:33019"/>
        <dbReference type="ChEBI" id="CHEBI:72950"/>
        <dbReference type="EC" id="2.5.1.15"/>
    </reaction>
</comment>
<dbReference type="CDD" id="cd00739">
    <property type="entry name" value="DHPS"/>
    <property type="match status" value="1"/>
</dbReference>
<keyword evidence="20" id="KW-0511">Multifunctional enzyme</keyword>
<dbReference type="InterPro" id="IPR006390">
    <property type="entry name" value="DHP_synth_dom"/>
</dbReference>
<comment type="similarity">
    <text evidence="8">In the N-terminal section; belongs to the DHNA family.</text>
</comment>
<dbReference type="EMBL" id="KQ257450">
    <property type="protein sequence ID" value="KND04741.1"/>
    <property type="molecule type" value="Genomic_DNA"/>
</dbReference>
<dbReference type="PROSITE" id="PS50972">
    <property type="entry name" value="PTERIN_BINDING"/>
    <property type="match status" value="1"/>
</dbReference>
<evidence type="ECO:0000256" key="8">
    <source>
        <dbReference type="ARBA" id="ARBA00009640"/>
    </source>
</evidence>
<keyword evidence="13" id="KW-0808">Transferase</keyword>
<evidence type="ECO:0000256" key="3">
    <source>
        <dbReference type="ARBA" id="ARBA00001353"/>
    </source>
</evidence>
<dbReference type="PANTHER" id="PTHR20941:SF1">
    <property type="entry name" value="FOLIC ACID SYNTHESIS PROTEIN FOL1"/>
    <property type="match status" value="1"/>
</dbReference>
<evidence type="ECO:0000256" key="25">
    <source>
        <dbReference type="SAM" id="MobiDB-lite"/>
    </source>
</evidence>
<dbReference type="SMART" id="SM00905">
    <property type="entry name" value="FolB"/>
    <property type="match status" value="2"/>
</dbReference>
<evidence type="ECO:0000259" key="26">
    <source>
        <dbReference type="PROSITE" id="PS50972"/>
    </source>
</evidence>
<feature type="domain" description="Pterin-binding" evidence="26">
    <location>
        <begin position="478"/>
        <end position="740"/>
    </location>
</feature>
<dbReference type="UniPathway" id="UPA00077">
    <property type="reaction ID" value="UER00155"/>
</dbReference>
<comment type="similarity">
    <text evidence="22">In the central section; belongs to the HPPK family.</text>
</comment>
<dbReference type="GO" id="GO:0005524">
    <property type="term" value="F:ATP binding"/>
    <property type="evidence" value="ECO:0007669"/>
    <property type="project" value="UniProtKB-KW"/>
</dbReference>
<comment type="pathway">
    <text evidence="7">Cofactor biosynthesis; tetrahydrofolate biosynthesis; 2-amino-4-hydroxy-6-hydroxymethyl-7,8-dihydropteridine diphosphate from 7,8-dihydroneopterin triphosphate: step 4/4.</text>
</comment>
<dbReference type="EC" id="2.5.1.15" evidence="10"/>
<dbReference type="SUPFAM" id="SSF51717">
    <property type="entry name" value="Dihydropteroate synthetase-like"/>
    <property type="match status" value="1"/>
</dbReference>
<dbReference type="CDD" id="cd00483">
    <property type="entry name" value="HPPK"/>
    <property type="match status" value="1"/>
</dbReference>